<dbReference type="PANTHER" id="PTHR10285">
    <property type="entry name" value="URIDINE KINASE"/>
    <property type="match status" value="1"/>
</dbReference>
<sequence>MSPPPPPPPPSQTTIIGLSGPSSSGKTTLARLLQSIFSKLSPPTTDPNEPNVTNLKTFIVHEDDFYHSDDKIPLIPHPRTPPTTQQIQNWDTIAAINTPFLFSSLQYIKSHGRLPPRLRSKEDLNDVTASGVPDDVIGELREVVRLRLLSLHSTTCFVSNQTTDREGKDEEEEGKEEKGTTRTIVFLDGFLLFAPPVEEAPSHGLRDVNDIMDVRLFLPARYENVKERRERRSGYVTIGPAPTVSNEGDENGAGGGTELPQRGSVGEKEEEVEEVDLEKEDDGPAPTFWTDPPGYVDDIVWPNYVQEHAWLLLPEEGSQTKLPPHADTPELVRLVGQGVNLRMDAGVTVAPGQGNASMVDILKWAVEEVLKHIEETESQ</sequence>
<dbReference type="Gene3D" id="3.40.50.300">
    <property type="entry name" value="P-loop containing nucleotide triphosphate hydrolases"/>
    <property type="match status" value="1"/>
</dbReference>
<evidence type="ECO:0000313" key="2">
    <source>
        <dbReference type="EMBL" id="PYI06415.1"/>
    </source>
</evidence>
<feature type="region of interest" description="Disordered" evidence="1">
    <location>
        <begin position="160"/>
        <end position="179"/>
    </location>
</feature>
<reference evidence="2 3" key="1">
    <citation type="submission" date="2018-02" db="EMBL/GenBank/DDBJ databases">
        <title>The genomes of Aspergillus section Nigri reveals drivers in fungal speciation.</title>
        <authorList>
            <consortium name="DOE Joint Genome Institute"/>
            <person name="Vesth T.C."/>
            <person name="Nybo J."/>
            <person name="Theobald S."/>
            <person name="Brandl J."/>
            <person name="Frisvad J.C."/>
            <person name="Nielsen K.F."/>
            <person name="Lyhne E.K."/>
            <person name="Kogle M.E."/>
            <person name="Kuo A."/>
            <person name="Riley R."/>
            <person name="Clum A."/>
            <person name="Nolan M."/>
            <person name="Lipzen A."/>
            <person name="Salamov A."/>
            <person name="Henrissat B."/>
            <person name="Wiebenga A."/>
            <person name="De vries R.P."/>
            <person name="Grigoriev I.V."/>
            <person name="Mortensen U.H."/>
            <person name="Andersen M.R."/>
            <person name="Baker S.E."/>
        </authorList>
    </citation>
    <scope>NUCLEOTIDE SEQUENCE [LARGE SCALE GENOMIC DNA]</scope>
    <source>
        <strain evidence="2 3">CBS 121057</strain>
    </source>
</reference>
<organism evidence="2 3">
    <name type="scientific">Aspergillus sclerotiicarbonarius (strain CBS 121057 / IBT 28362)</name>
    <dbReference type="NCBI Taxonomy" id="1448318"/>
    <lineage>
        <taxon>Eukaryota</taxon>
        <taxon>Fungi</taxon>
        <taxon>Dikarya</taxon>
        <taxon>Ascomycota</taxon>
        <taxon>Pezizomycotina</taxon>
        <taxon>Eurotiomycetes</taxon>
        <taxon>Eurotiomycetidae</taxon>
        <taxon>Eurotiales</taxon>
        <taxon>Aspergillaceae</taxon>
        <taxon>Aspergillus</taxon>
        <taxon>Aspergillus subgen. Circumdati</taxon>
    </lineage>
</organism>
<name>A0A319EFA8_ASPSB</name>
<feature type="compositionally biased region" description="Pro residues" evidence="1">
    <location>
        <begin position="1"/>
        <end position="11"/>
    </location>
</feature>
<dbReference type="SUPFAM" id="SSF52540">
    <property type="entry name" value="P-loop containing nucleoside triphosphate hydrolases"/>
    <property type="match status" value="1"/>
</dbReference>
<feature type="region of interest" description="Disordered" evidence="1">
    <location>
        <begin position="1"/>
        <end position="26"/>
    </location>
</feature>
<accession>A0A319EFA8</accession>
<dbReference type="CDD" id="cd02024">
    <property type="entry name" value="NRK1"/>
    <property type="match status" value="1"/>
</dbReference>
<evidence type="ECO:0008006" key="4">
    <source>
        <dbReference type="Google" id="ProtNLM"/>
    </source>
</evidence>
<evidence type="ECO:0000256" key="1">
    <source>
        <dbReference type="SAM" id="MobiDB-lite"/>
    </source>
</evidence>
<dbReference type="OrthoDB" id="10041966at2759"/>
<dbReference type="InterPro" id="IPR027417">
    <property type="entry name" value="P-loop_NTPase"/>
</dbReference>
<evidence type="ECO:0000313" key="3">
    <source>
        <dbReference type="Proteomes" id="UP000248423"/>
    </source>
</evidence>
<feature type="region of interest" description="Disordered" evidence="1">
    <location>
        <begin position="237"/>
        <end position="288"/>
    </location>
</feature>
<dbReference type="STRING" id="1448318.A0A319EFA8"/>
<proteinExistence type="predicted"/>
<dbReference type="AlphaFoldDB" id="A0A319EFA8"/>
<dbReference type="EMBL" id="KZ826349">
    <property type="protein sequence ID" value="PYI06415.1"/>
    <property type="molecule type" value="Genomic_DNA"/>
</dbReference>
<keyword evidence="3" id="KW-1185">Reference proteome</keyword>
<dbReference type="VEuPathDB" id="FungiDB:BO78DRAFT_343322"/>
<dbReference type="Proteomes" id="UP000248423">
    <property type="component" value="Unassembled WGS sequence"/>
</dbReference>
<gene>
    <name evidence="2" type="ORF">BO78DRAFT_343322</name>
</gene>
<feature type="compositionally biased region" description="Acidic residues" evidence="1">
    <location>
        <begin position="268"/>
        <end position="283"/>
    </location>
</feature>
<protein>
    <recommendedName>
        <fullName evidence="4">Nicotinamide riboside kinase 1</fullName>
    </recommendedName>
</protein>
<feature type="compositionally biased region" description="Polar residues" evidence="1">
    <location>
        <begin position="12"/>
        <end position="26"/>
    </location>
</feature>